<dbReference type="InterPro" id="IPR001296">
    <property type="entry name" value="Glyco_trans_1"/>
</dbReference>
<evidence type="ECO:0000313" key="3">
    <source>
        <dbReference type="EMBL" id="KAB1080958.1"/>
    </source>
</evidence>
<evidence type="ECO:0000313" key="4">
    <source>
        <dbReference type="Proteomes" id="UP000474159"/>
    </source>
</evidence>
<dbReference type="SUPFAM" id="SSF53756">
    <property type="entry name" value="UDP-Glycosyltransferase/glycogen phosphorylase"/>
    <property type="match status" value="1"/>
</dbReference>
<feature type="domain" description="DUF1972" evidence="2">
    <location>
        <begin position="8"/>
        <end position="181"/>
    </location>
</feature>
<accession>A0A6L3T2K7</accession>
<dbReference type="OrthoDB" id="9792269at2"/>
<organism evidence="3 4">
    <name type="scientific">Methylobacterium soli</name>
    <dbReference type="NCBI Taxonomy" id="553447"/>
    <lineage>
        <taxon>Bacteria</taxon>
        <taxon>Pseudomonadati</taxon>
        <taxon>Pseudomonadota</taxon>
        <taxon>Alphaproteobacteria</taxon>
        <taxon>Hyphomicrobiales</taxon>
        <taxon>Methylobacteriaceae</taxon>
        <taxon>Methylobacterium</taxon>
    </lineage>
</organism>
<dbReference type="InterPro" id="IPR015393">
    <property type="entry name" value="DUF1972"/>
</dbReference>
<reference evidence="3 4" key="1">
    <citation type="submission" date="2019-09" db="EMBL/GenBank/DDBJ databases">
        <title>YIM 48816 draft genome.</title>
        <authorList>
            <person name="Jiang L."/>
        </authorList>
    </citation>
    <scope>NUCLEOTIDE SEQUENCE [LARGE SCALE GENOMIC DNA]</scope>
    <source>
        <strain evidence="3 4">YIM 48816</strain>
    </source>
</reference>
<protein>
    <submittedName>
        <fullName evidence="3">Glycosyltransferase family 1 protein</fullName>
    </submittedName>
</protein>
<name>A0A6L3T2K7_9HYPH</name>
<sequence length="399" mass="43530">MGQAAPSLLILGTRGVPAAHGGFETFAEKLALFLTGRGWKVGVYCQDEVETVGERFRSTDWNGIEQIHVAVGSRGPRATLEFDYHCVRHAAERDSVCLVLGYNGAVFLPLLRRRGRKIITNMDGLEWRRPKWSLPVRAYFWVNEWIAAWTSHRLVADHPAIAGHLATRRSRDAIATILYGGDPVGAAPASALEPLGLEPGRYMTSIARIEPDNNILPIVEAFSRKRRDAKLVVLGTVNPANRYHRRVRAAASEEVIFPGAIYEAETVKALRYHARAYLHGHSVGGTNPSLVEALWAGNAVIAHDNPFNRGTAGADQAYFHDAASCSAQIETLLTDDLALKRARDAAVKQAAAFAWLPVLEAYERELLQLGGYDQVSYAMDIAAGAAANDRIADVSTGTA</sequence>
<evidence type="ECO:0000259" key="2">
    <source>
        <dbReference type="Pfam" id="PF09314"/>
    </source>
</evidence>
<dbReference type="Proteomes" id="UP000474159">
    <property type="component" value="Unassembled WGS sequence"/>
</dbReference>
<dbReference type="EMBL" id="VZZK01000003">
    <property type="protein sequence ID" value="KAB1080958.1"/>
    <property type="molecule type" value="Genomic_DNA"/>
</dbReference>
<dbReference type="GO" id="GO:0016757">
    <property type="term" value="F:glycosyltransferase activity"/>
    <property type="evidence" value="ECO:0007669"/>
    <property type="project" value="InterPro"/>
</dbReference>
<feature type="domain" description="Glycosyl transferase family 1" evidence="1">
    <location>
        <begin position="201"/>
        <end position="346"/>
    </location>
</feature>
<dbReference type="Pfam" id="PF09314">
    <property type="entry name" value="DUF1972"/>
    <property type="match status" value="1"/>
</dbReference>
<comment type="caution">
    <text evidence="3">The sequence shown here is derived from an EMBL/GenBank/DDBJ whole genome shotgun (WGS) entry which is preliminary data.</text>
</comment>
<dbReference type="RefSeq" id="WP_150997657.1">
    <property type="nucleotide sequence ID" value="NZ_BPQY01000024.1"/>
</dbReference>
<gene>
    <name evidence="3" type="ORF">F6X53_04595</name>
</gene>
<keyword evidence="4" id="KW-1185">Reference proteome</keyword>
<dbReference type="Gene3D" id="3.40.50.2000">
    <property type="entry name" value="Glycogen Phosphorylase B"/>
    <property type="match status" value="2"/>
</dbReference>
<keyword evidence="3" id="KW-0808">Transferase</keyword>
<proteinExistence type="predicted"/>
<dbReference type="AlphaFoldDB" id="A0A6L3T2K7"/>
<dbReference type="Pfam" id="PF00534">
    <property type="entry name" value="Glycos_transf_1"/>
    <property type="match status" value="1"/>
</dbReference>
<evidence type="ECO:0000259" key="1">
    <source>
        <dbReference type="Pfam" id="PF00534"/>
    </source>
</evidence>